<accession>A0A2T0W476</accession>
<evidence type="ECO:0000313" key="3">
    <source>
        <dbReference type="Proteomes" id="UP000238007"/>
    </source>
</evidence>
<dbReference type="GO" id="GO:0017004">
    <property type="term" value="P:cytochrome complex assembly"/>
    <property type="evidence" value="ECO:0007669"/>
    <property type="project" value="UniProtKB-KW"/>
</dbReference>
<dbReference type="EMBL" id="PVTP01000001">
    <property type="protein sequence ID" value="PRY80286.1"/>
    <property type="molecule type" value="Genomic_DNA"/>
</dbReference>
<sequence>MIFWLICGLLTLGVAGVLTAPMKRAPSINTENPDIAVYKAQLSEIARDLERGVLPADEAERARAEVARRLLAASKSESPAQTSTQSRPMIIYSCVALIAVSAFGIYASLGAPGYGDLPLKARLAASQEMRANRPSQAELESKAPVAAPVEVPQEYLDAIAKLRVIAPTRPNDTEVWSRLAFHEAELRNFAAAARAQEHLISITGNASTDDLQRLVDLQVAAANGLISPEAETTIRQILGRDDQNIAGRYYLGALYNQTDRPDFAYRLWRDIAENGDAQNFHVASARSQIEGAAFRAGVDYTLPEVRGPSVADIANAQDMSQADRDAMIAGMVASLLARLANEGGSPSDWARLITAYSVLGDQDAARGIWVEAQDVFGANDAAMEVLRNAAEQAGIQE</sequence>
<keyword evidence="3" id="KW-1185">Reference proteome</keyword>
<organism evidence="2 3">
    <name type="scientific">Yoonia maritima</name>
    <dbReference type="NCBI Taxonomy" id="1435347"/>
    <lineage>
        <taxon>Bacteria</taxon>
        <taxon>Pseudomonadati</taxon>
        <taxon>Pseudomonadota</taxon>
        <taxon>Alphaproteobacteria</taxon>
        <taxon>Rhodobacterales</taxon>
        <taxon>Paracoccaceae</taxon>
        <taxon>Yoonia</taxon>
    </lineage>
</organism>
<dbReference type="Gene3D" id="1.25.40.10">
    <property type="entry name" value="Tetratricopeptide repeat domain"/>
    <property type="match status" value="1"/>
</dbReference>
<evidence type="ECO:0000313" key="2">
    <source>
        <dbReference type="EMBL" id="PRY80286.1"/>
    </source>
</evidence>
<dbReference type="Proteomes" id="UP000238007">
    <property type="component" value="Unassembled WGS sequence"/>
</dbReference>
<dbReference type="RefSeq" id="WP_106353703.1">
    <property type="nucleotide sequence ID" value="NZ_PVTP01000001.1"/>
</dbReference>
<dbReference type="NCBIfam" id="TIGR03142">
    <property type="entry name" value="cytochro_ccmI"/>
    <property type="match status" value="1"/>
</dbReference>
<dbReference type="OrthoDB" id="9815847at2"/>
<keyword evidence="1" id="KW-0201">Cytochrome c-type biogenesis</keyword>
<evidence type="ECO:0000256" key="1">
    <source>
        <dbReference type="ARBA" id="ARBA00022748"/>
    </source>
</evidence>
<proteinExistence type="predicted"/>
<dbReference type="InterPro" id="IPR017560">
    <property type="entry name" value="Cyt_c_biogenesis_CcmI"/>
</dbReference>
<dbReference type="InterPro" id="IPR011990">
    <property type="entry name" value="TPR-like_helical_dom_sf"/>
</dbReference>
<gene>
    <name evidence="2" type="ORF">CLV80_101137</name>
</gene>
<reference evidence="2 3" key="1">
    <citation type="submission" date="2018-03" db="EMBL/GenBank/DDBJ databases">
        <title>Genomic Encyclopedia of Archaeal and Bacterial Type Strains, Phase II (KMG-II): from individual species to whole genera.</title>
        <authorList>
            <person name="Goeker M."/>
        </authorList>
    </citation>
    <scope>NUCLEOTIDE SEQUENCE [LARGE SCALE GENOMIC DNA]</scope>
    <source>
        <strain evidence="2 3">DSM 101533</strain>
    </source>
</reference>
<name>A0A2T0W476_9RHOB</name>
<protein>
    <submittedName>
        <fullName evidence="2">Cytochrome c-type biogenesis protein CcmH</fullName>
    </submittedName>
</protein>
<dbReference type="AlphaFoldDB" id="A0A2T0W476"/>
<comment type="caution">
    <text evidence="2">The sequence shown here is derived from an EMBL/GenBank/DDBJ whole genome shotgun (WGS) entry which is preliminary data.</text>
</comment>